<evidence type="ECO:0000256" key="3">
    <source>
        <dbReference type="ARBA" id="ARBA00023004"/>
    </source>
</evidence>
<protein>
    <submittedName>
        <fullName evidence="6">Uncharacterized protein</fullName>
    </submittedName>
</protein>
<reference evidence="6" key="2">
    <citation type="submission" date="2025-08" db="UniProtKB">
        <authorList>
            <consortium name="Ensembl"/>
        </authorList>
    </citation>
    <scope>IDENTIFICATION</scope>
</reference>
<keyword evidence="3" id="KW-0408">Iron</keyword>
<dbReference type="GO" id="GO:0009055">
    <property type="term" value="F:electron transfer activity"/>
    <property type="evidence" value="ECO:0007669"/>
    <property type="project" value="TreeGrafter"/>
</dbReference>
<organism evidence="6 7">
    <name type="scientific">Hucho hucho</name>
    <name type="common">huchen</name>
    <dbReference type="NCBI Taxonomy" id="62062"/>
    <lineage>
        <taxon>Eukaryota</taxon>
        <taxon>Metazoa</taxon>
        <taxon>Chordata</taxon>
        <taxon>Craniata</taxon>
        <taxon>Vertebrata</taxon>
        <taxon>Euteleostomi</taxon>
        <taxon>Actinopterygii</taxon>
        <taxon>Neopterygii</taxon>
        <taxon>Teleostei</taxon>
        <taxon>Protacanthopterygii</taxon>
        <taxon>Salmoniformes</taxon>
        <taxon>Salmonidae</taxon>
        <taxon>Salmoninae</taxon>
        <taxon>Hucho</taxon>
    </lineage>
</organism>
<dbReference type="GO" id="GO:0005739">
    <property type="term" value="C:mitochondrion"/>
    <property type="evidence" value="ECO:0007669"/>
    <property type="project" value="TreeGrafter"/>
</dbReference>
<dbReference type="Ensembl" id="ENSHHUT00000028487.1">
    <property type="protein sequence ID" value="ENSHHUP00000027397.1"/>
    <property type="gene ID" value="ENSHHUG00000017362.1"/>
</dbReference>
<accession>A0A4W5LND4</accession>
<sequence>FSLIFLRYSHFDFVAGVTSENPICRLNGECFMYEPVHGDTSICIAGCIQIKVVYIAHSGQKIPVKAHVEDNILYPPHIHVHEASLACSTCHVYVNEVYLYQMTTRHGEDDMLDMIILTPELEGIGVTLPKVTRNVYVDGHVHYV</sequence>
<dbReference type="PANTHER" id="PTHR23426">
    <property type="entry name" value="FERREDOXIN/ADRENODOXIN"/>
    <property type="match status" value="1"/>
</dbReference>
<reference evidence="7" key="1">
    <citation type="submission" date="2018-06" db="EMBL/GenBank/DDBJ databases">
        <title>Genome assembly of Danube salmon.</title>
        <authorList>
            <person name="Macqueen D.J."/>
            <person name="Gundappa M.K."/>
        </authorList>
    </citation>
    <scope>NUCLEOTIDE SEQUENCE [LARGE SCALE GENOMIC DNA]</scope>
</reference>
<keyword evidence="1" id="KW-0001">2Fe-2S</keyword>
<dbReference type="GO" id="GO:0140647">
    <property type="term" value="P:P450-containing electron transport chain"/>
    <property type="evidence" value="ECO:0007669"/>
    <property type="project" value="InterPro"/>
</dbReference>
<dbReference type="STRING" id="62062.ENSHHUP00000027397"/>
<keyword evidence="7" id="KW-1185">Reference proteome</keyword>
<keyword evidence="2" id="KW-0479">Metal-binding</keyword>
<evidence type="ECO:0000256" key="4">
    <source>
        <dbReference type="ARBA" id="ARBA00023014"/>
    </source>
</evidence>
<name>A0A4W5LND4_9TELE</name>
<evidence type="ECO:0000256" key="5">
    <source>
        <dbReference type="ARBA" id="ARBA00034078"/>
    </source>
</evidence>
<dbReference type="Proteomes" id="UP000314982">
    <property type="component" value="Unassembled WGS sequence"/>
</dbReference>
<dbReference type="InterPro" id="IPR001055">
    <property type="entry name" value="Adrenodoxin-like"/>
</dbReference>
<evidence type="ECO:0000256" key="2">
    <source>
        <dbReference type="ARBA" id="ARBA00022723"/>
    </source>
</evidence>
<evidence type="ECO:0000313" key="6">
    <source>
        <dbReference type="Ensembl" id="ENSHHUP00000027397.1"/>
    </source>
</evidence>
<reference evidence="6" key="3">
    <citation type="submission" date="2025-09" db="UniProtKB">
        <authorList>
            <consortium name="Ensembl"/>
        </authorList>
    </citation>
    <scope>IDENTIFICATION</scope>
</reference>
<proteinExistence type="predicted"/>
<comment type="cofactor">
    <cofactor evidence="5">
        <name>[2Fe-2S] cluster</name>
        <dbReference type="ChEBI" id="CHEBI:190135"/>
    </cofactor>
</comment>
<dbReference type="GO" id="GO:0051537">
    <property type="term" value="F:2 iron, 2 sulfur cluster binding"/>
    <property type="evidence" value="ECO:0007669"/>
    <property type="project" value="UniProtKB-KW"/>
</dbReference>
<dbReference type="AlphaFoldDB" id="A0A4W5LND4"/>
<dbReference type="Gene3D" id="3.10.20.30">
    <property type="match status" value="1"/>
</dbReference>
<evidence type="ECO:0000313" key="7">
    <source>
        <dbReference type="Proteomes" id="UP000314982"/>
    </source>
</evidence>
<dbReference type="GeneTree" id="ENSGT00990000210763"/>
<dbReference type="GO" id="GO:0046872">
    <property type="term" value="F:metal ion binding"/>
    <property type="evidence" value="ECO:0007669"/>
    <property type="project" value="UniProtKB-KW"/>
</dbReference>
<evidence type="ECO:0000256" key="1">
    <source>
        <dbReference type="ARBA" id="ARBA00022714"/>
    </source>
</evidence>
<keyword evidence="4" id="KW-0411">Iron-sulfur</keyword>
<dbReference type="InterPro" id="IPR012675">
    <property type="entry name" value="Beta-grasp_dom_sf"/>
</dbReference>
<dbReference type="PANTHER" id="PTHR23426:SF65">
    <property type="entry name" value="FERREDOXIN-2, MITOCHONDRIAL"/>
    <property type="match status" value="1"/>
</dbReference>